<proteinExistence type="predicted"/>
<sequence>MYAFEAFRLLPGMDLYESIVQEATKNGPASHSIVTCVGSLKQCKVRLAGATADSQSTRIFPGPLEIVSLVGTIAQDRAHIHISVSDKEGNVFGGHLMPGSTIETTAEVVLANLRKAGITLTREMDPSTGFRELCVTKTV</sequence>
<name>A0A1J4JUW8_9EUKA</name>
<dbReference type="Pfam" id="PF03479">
    <property type="entry name" value="PCC"/>
    <property type="match status" value="1"/>
</dbReference>
<evidence type="ECO:0000313" key="3">
    <source>
        <dbReference type="Proteomes" id="UP000179807"/>
    </source>
</evidence>
<dbReference type="GO" id="GO:0003677">
    <property type="term" value="F:DNA binding"/>
    <property type="evidence" value="ECO:0007669"/>
    <property type="project" value="UniProtKB-KW"/>
</dbReference>
<keyword evidence="3" id="KW-1185">Reference proteome</keyword>
<dbReference type="SUPFAM" id="SSF117856">
    <property type="entry name" value="AF0104/ALDC/Ptd012-like"/>
    <property type="match status" value="1"/>
</dbReference>
<dbReference type="GeneID" id="94824902"/>
<feature type="domain" description="PPC" evidence="1">
    <location>
        <begin position="1"/>
        <end position="136"/>
    </location>
</feature>
<dbReference type="PROSITE" id="PS51742">
    <property type="entry name" value="PPC"/>
    <property type="match status" value="1"/>
</dbReference>
<protein>
    <submittedName>
        <fullName evidence="2">DNA-binding protein</fullName>
    </submittedName>
</protein>
<dbReference type="PANTHER" id="PTHR34988:SF1">
    <property type="entry name" value="DNA-BINDING PROTEIN"/>
    <property type="match status" value="1"/>
</dbReference>
<dbReference type="InterPro" id="IPR005175">
    <property type="entry name" value="PPC_dom"/>
</dbReference>
<organism evidence="2 3">
    <name type="scientific">Tritrichomonas foetus</name>
    <dbReference type="NCBI Taxonomy" id="1144522"/>
    <lineage>
        <taxon>Eukaryota</taxon>
        <taxon>Metamonada</taxon>
        <taxon>Parabasalia</taxon>
        <taxon>Tritrichomonadida</taxon>
        <taxon>Tritrichomonadidae</taxon>
        <taxon>Tritrichomonas</taxon>
    </lineage>
</organism>
<comment type="caution">
    <text evidence="2">The sequence shown here is derived from an EMBL/GenBank/DDBJ whole genome shotgun (WGS) entry which is preliminary data.</text>
</comment>
<dbReference type="Gene3D" id="3.30.1330.80">
    <property type="entry name" value="Hypothetical protein, similar to alpha- acetolactate decarboxylase, domain 2"/>
    <property type="match status" value="1"/>
</dbReference>
<dbReference type="RefSeq" id="XP_068354189.1">
    <property type="nucleotide sequence ID" value="XM_068490198.1"/>
</dbReference>
<gene>
    <name evidence="2" type="ORF">TRFO_01608</name>
</gene>
<accession>A0A1J4JUW8</accession>
<reference evidence="2" key="1">
    <citation type="submission" date="2016-10" db="EMBL/GenBank/DDBJ databases">
        <authorList>
            <person name="Benchimol M."/>
            <person name="Almeida L.G."/>
            <person name="Vasconcelos A.T."/>
            <person name="Perreira-Neves A."/>
            <person name="Rosa I.A."/>
            <person name="Tasca T."/>
            <person name="Bogo M.R."/>
            <person name="de Souza W."/>
        </authorList>
    </citation>
    <scope>NUCLEOTIDE SEQUENCE [LARGE SCALE GENOMIC DNA]</scope>
    <source>
        <strain evidence="2">K</strain>
    </source>
</reference>
<dbReference type="VEuPathDB" id="TrichDB:TRFO_01608"/>
<dbReference type="PANTHER" id="PTHR34988">
    <property type="entry name" value="PROTEIN, PUTATIVE-RELATED"/>
    <property type="match status" value="1"/>
</dbReference>
<evidence type="ECO:0000259" key="1">
    <source>
        <dbReference type="PROSITE" id="PS51742"/>
    </source>
</evidence>
<dbReference type="OrthoDB" id="2156856at2759"/>
<dbReference type="CDD" id="cd11378">
    <property type="entry name" value="DUF296"/>
    <property type="match status" value="1"/>
</dbReference>
<dbReference type="AlphaFoldDB" id="A0A1J4JUW8"/>
<keyword evidence="2" id="KW-0238">DNA-binding</keyword>
<evidence type="ECO:0000313" key="2">
    <source>
        <dbReference type="EMBL" id="OHT01053.1"/>
    </source>
</evidence>
<dbReference type="EMBL" id="MLAK01000926">
    <property type="protein sequence ID" value="OHT01053.1"/>
    <property type="molecule type" value="Genomic_DNA"/>
</dbReference>
<dbReference type="Proteomes" id="UP000179807">
    <property type="component" value="Unassembled WGS sequence"/>
</dbReference>